<protein>
    <submittedName>
        <fullName evidence="5">GntR family transcriptional regulator</fullName>
    </submittedName>
</protein>
<reference evidence="6" key="1">
    <citation type="journal article" date="2019" name="Int. J. Syst. Evol. Microbiol.">
        <title>The Global Catalogue of Microorganisms (GCM) 10K type strain sequencing project: providing services to taxonomists for standard genome sequencing and annotation.</title>
        <authorList>
            <consortium name="The Broad Institute Genomics Platform"/>
            <consortium name="The Broad Institute Genome Sequencing Center for Infectious Disease"/>
            <person name="Wu L."/>
            <person name="Ma J."/>
        </authorList>
    </citation>
    <scope>NUCLEOTIDE SEQUENCE [LARGE SCALE GENOMIC DNA]</scope>
    <source>
        <strain evidence="6">JCM 17906</strain>
    </source>
</reference>
<evidence type="ECO:0000256" key="2">
    <source>
        <dbReference type="ARBA" id="ARBA00023125"/>
    </source>
</evidence>
<dbReference type="Proteomes" id="UP001501598">
    <property type="component" value="Unassembled WGS sequence"/>
</dbReference>
<evidence type="ECO:0000313" key="5">
    <source>
        <dbReference type="EMBL" id="GAA4557115.1"/>
    </source>
</evidence>
<dbReference type="PANTHER" id="PTHR43537:SF5">
    <property type="entry name" value="UXU OPERON TRANSCRIPTIONAL REGULATOR"/>
    <property type="match status" value="1"/>
</dbReference>
<evidence type="ECO:0000256" key="1">
    <source>
        <dbReference type="ARBA" id="ARBA00023015"/>
    </source>
</evidence>
<dbReference type="PRINTS" id="PR00035">
    <property type="entry name" value="HTHGNTR"/>
</dbReference>
<keyword evidence="1" id="KW-0805">Transcription regulation</keyword>
<dbReference type="SUPFAM" id="SSF48008">
    <property type="entry name" value="GntR ligand-binding domain-like"/>
    <property type="match status" value="1"/>
</dbReference>
<sequence>MTATVVTVTGSLRDTTYAELRRRIVTLTYQPGERLVERDLAAELQVSRIPLREALQALQSDGLVVLVPRQGAVVAPFTAADVRDLFDVRESLEVLAVRLAADRAAEPGLARLREQMDLAEAAIARGDDPEIAAANSGFHRVLVDLAANPLLSTMMGPLAARTQWLFALTHRRDLVLQCEEHHDIYDAVATGEPDLAARLMFDHVTSGRAESIALAADWSTVDPVAATRTRRR</sequence>
<gene>
    <name evidence="5" type="ORF">GCM10023175_60820</name>
</gene>
<organism evidence="5 6">
    <name type="scientific">Pseudonocardia xishanensis</name>
    <dbReference type="NCBI Taxonomy" id="630995"/>
    <lineage>
        <taxon>Bacteria</taxon>
        <taxon>Bacillati</taxon>
        <taxon>Actinomycetota</taxon>
        <taxon>Actinomycetes</taxon>
        <taxon>Pseudonocardiales</taxon>
        <taxon>Pseudonocardiaceae</taxon>
        <taxon>Pseudonocardia</taxon>
    </lineage>
</organism>
<keyword evidence="2" id="KW-0238">DNA-binding</keyword>
<evidence type="ECO:0000259" key="4">
    <source>
        <dbReference type="PROSITE" id="PS50949"/>
    </source>
</evidence>
<feature type="domain" description="HTH gntR-type" evidence="4">
    <location>
        <begin position="10"/>
        <end position="77"/>
    </location>
</feature>
<dbReference type="InterPro" id="IPR011711">
    <property type="entry name" value="GntR_C"/>
</dbReference>
<dbReference type="InterPro" id="IPR036388">
    <property type="entry name" value="WH-like_DNA-bd_sf"/>
</dbReference>
<keyword evidence="6" id="KW-1185">Reference proteome</keyword>
<dbReference type="PROSITE" id="PS50949">
    <property type="entry name" value="HTH_GNTR"/>
    <property type="match status" value="1"/>
</dbReference>
<evidence type="ECO:0000256" key="3">
    <source>
        <dbReference type="ARBA" id="ARBA00023163"/>
    </source>
</evidence>
<evidence type="ECO:0000313" key="6">
    <source>
        <dbReference type="Proteomes" id="UP001501598"/>
    </source>
</evidence>
<dbReference type="EMBL" id="BAABGT010000099">
    <property type="protein sequence ID" value="GAA4557115.1"/>
    <property type="molecule type" value="Genomic_DNA"/>
</dbReference>
<dbReference type="PANTHER" id="PTHR43537">
    <property type="entry name" value="TRANSCRIPTIONAL REGULATOR, GNTR FAMILY"/>
    <property type="match status" value="1"/>
</dbReference>
<dbReference type="Gene3D" id="1.10.10.10">
    <property type="entry name" value="Winged helix-like DNA-binding domain superfamily/Winged helix DNA-binding domain"/>
    <property type="match status" value="1"/>
</dbReference>
<dbReference type="Pfam" id="PF00392">
    <property type="entry name" value="GntR"/>
    <property type="match status" value="1"/>
</dbReference>
<name>A0ABP8S2B3_9PSEU</name>
<accession>A0ABP8S2B3</accession>
<keyword evidence="3" id="KW-0804">Transcription</keyword>
<dbReference type="SMART" id="SM00895">
    <property type="entry name" value="FCD"/>
    <property type="match status" value="1"/>
</dbReference>
<dbReference type="InterPro" id="IPR008920">
    <property type="entry name" value="TF_FadR/GntR_C"/>
</dbReference>
<proteinExistence type="predicted"/>
<comment type="caution">
    <text evidence="5">The sequence shown here is derived from an EMBL/GenBank/DDBJ whole genome shotgun (WGS) entry which is preliminary data.</text>
</comment>
<dbReference type="InterPro" id="IPR036390">
    <property type="entry name" value="WH_DNA-bd_sf"/>
</dbReference>
<dbReference type="Gene3D" id="1.20.120.530">
    <property type="entry name" value="GntR ligand-binding domain-like"/>
    <property type="match status" value="1"/>
</dbReference>
<dbReference type="SMART" id="SM00345">
    <property type="entry name" value="HTH_GNTR"/>
    <property type="match status" value="1"/>
</dbReference>
<dbReference type="InterPro" id="IPR000524">
    <property type="entry name" value="Tscrpt_reg_HTH_GntR"/>
</dbReference>
<dbReference type="Pfam" id="PF07729">
    <property type="entry name" value="FCD"/>
    <property type="match status" value="1"/>
</dbReference>
<dbReference type="SUPFAM" id="SSF46785">
    <property type="entry name" value="Winged helix' DNA-binding domain"/>
    <property type="match status" value="1"/>
</dbReference>
<dbReference type="CDD" id="cd07377">
    <property type="entry name" value="WHTH_GntR"/>
    <property type="match status" value="1"/>
</dbReference>